<dbReference type="AlphaFoldDB" id="A0A8C0MJX6"/>
<protein>
    <submittedName>
        <fullName evidence="2">Uncharacterized protein</fullName>
    </submittedName>
</protein>
<proteinExistence type="predicted"/>
<evidence type="ECO:0000256" key="1">
    <source>
        <dbReference type="SAM" id="Phobius"/>
    </source>
</evidence>
<evidence type="ECO:0000313" key="3">
    <source>
        <dbReference type="Proteomes" id="UP000694429"/>
    </source>
</evidence>
<accession>A0A8C0MJX6</accession>
<organism evidence="2 3">
    <name type="scientific">Canis lupus familiaris</name>
    <name type="common">Dog</name>
    <name type="synonym">Canis familiaris</name>
    <dbReference type="NCBI Taxonomy" id="9615"/>
    <lineage>
        <taxon>Eukaryota</taxon>
        <taxon>Metazoa</taxon>
        <taxon>Chordata</taxon>
        <taxon>Craniata</taxon>
        <taxon>Vertebrata</taxon>
        <taxon>Euteleostomi</taxon>
        <taxon>Mammalia</taxon>
        <taxon>Eutheria</taxon>
        <taxon>Laurasiatheria</taxon>
        <taxon>Carnivora</taxon>
        <taxon>Caniformia</taxon>
        <taxon>Canidae</taxon>
        <taxon>Canis</taxon>
    </lineage>
</organism>
<name>A0A8C0MJX6_CANLF</name>
<feature type="transmembrane region" description="Helical" evidence="1">
    <location>
        <begin position="88"/>
        <end position="108"/>
    </location>
</feature>
<sequence>MRYHLTPVRMGKINKAGNNKCWRGWGEKGTLLHCWWECELVQPLWKTVWRFLKELKIYLPYDPAIALLGIYPKDTNAMKRRDTCTPMFLYWTCCFLLFSAFSTILSTVNPHPHAYFISPPASLEMVWNQVSMEFKNVSSLEDLNG</sequence>
<reference evidence="2" key="1">
    <citation type="submission" date="2019-03" db="EMBL/GenBank/DDBJ databases">
        <authorList>
            <person name="Warren W.C."/>
            <person name="Johnson G.S."/>
        </authorList>
    </citation>
    <scope>NUCLEOTIDE SEQUENCE [LARGE SCALE GENOMIC DNA]</scope>
    <source>
        <strain evidence="2">Basenji</strain>
    </source>
</reference>
<keyword evidence="1" id="KW-0472">Membrane</keyword>
<keyword evidence="1" id="KW-1133">Transmembrane helix</keyword>
<evidence type="ECO:0000313" key="2">
    <source>
        <dbReference type="Ensembl" id="ENSCAFP00030010484.1"/>
    </source>
</evidence>
<dbReference type="Proteomes" id="UP000694429">
    <property type="component" value="Chromosome 17"/>
</dbReference>
<dbReference type="Ensembl" id="ENSCAFT00030011969.1">
    <property type="protein sequence ID" value="ENSCAFP00030010484.1"/>
    <property type="gene ID" value="ENSCAFG00030006494.1"/>
</dbReference>
<keyword evidence="1" id="KW-0812">Transmembrane</keyword>
<reference evidence="2" key="2">
    <citation type="submission" date="2025-08" db="UniProtKB">
        <authorList>
            <consortium name="Ensembl"/>
        </authorList>
    </citation>
    <scope>IDENTIFICATION</scope>
</reference>